<dbReference type="Pfam" id="PF00583">
    <property type="entry name" value="Acetyltransf_1"/>
    <property type="match status" value="1"/>
</dbReference>
<proteinExistence type="predicted"/>
<sequence length="195" mass="21684">MTTITIEPATADRFDDAQHALSGGGDGYGCQCQWWMMPNSEWQKTSREEREGRLRTEIDAGPPPALIAYVDGEAAGWVRVGPRTRQVRIGRTRNITAHSEEPWDDDSVWTVSCFVVRKDHRKQGLNARLLDAAINYARTSGARVIEAYPLDPGAGKKIPVNDLYHGVLSTFEEAGFREVARPQPHLAIVSLELAE</sequence>
<dbReference type="Proteomes" id="UP001235133">
    <property type="component" value="Unassembled WGS sequence"/>
</dbReference>
<dbReference type="InterPro" id="IPR016181">
    <property type="entry name" value="Acyl_CoA_acyltransferase"/>
</dbReference>
<feature type="domain" description="N-acetyltransferase" evidence="1">
    <location>
        <begin position="4"/>
        <end position="195"/>
    </location>
</feature>
<evidence type="ECO:0000259" key="1">
    <source>
        <dbReference type="PROSITE" id="PS51186"/>
    </source>
</evidence>
<dbReference type="Gene3D" id="3.40.630.30">
    <property type="match status" value="1"/>
</dbReference>
<comment type="caution">
    <text evidence="2">The sequence shown here is derived from an EMBL/GenBank/DDBJ whole genome shotgun (WGS) entry which is preliminary data.</text>
</comment>
<name>A0ABU0Z0L8_9MICO</name>
<dbReference type="EMBL" id="JAVFWO010000002">
    <property type="protein sequence ID" value="MDQ7878120.1"/>
    <property type="molecule type" value="Genomic_DNA"/>
</dbReference>
<evidence type="ECO:0000313" key="2">
    <source>
        <dbReference type="EMBL" id="MDQ7878120.1"/>
    </source>
</evidence>
<organism evidence="2 3">
    <name type="scientific">Microbacterium psychrotolerans</name>
    <dbReference type="NCBI Taxonomy" id="3068321"/>
    <lineage>
        <taxon>Bacteria</taxon>
        <taxon>Bacillati</taxon>
        <taxon>Actinomycetota</taxon>
        <taxon>Actinomycetes</taxon>
        <taxon>Micrococcales</taxon>
        <taxon>Microbacteriaceae</taxon>
        <taxon>Microbacterium</taxon>
    </lineage>
</organism>
<reference evidence="2 3" key="1">
    <citation type="submission" date="2023-08" db="EMBL/GenBank/DDBJ databases">
        <title>Microbacterium psychrotolerans sp. nov., a psychrotolerant bacterium isolated from soil in Heilongjiang Province, China.</title>
        <authorList>
            <person name="An P."/>
            <person name="Zhao D."/>
            <person name="Xiang H."/>
        </authorList>
    </citation>
    <scope>NUCLEOTIDE SEQUENCE [LARGE SCALE GENOMIC DNA]</scope>
    <source>
        <strain evidence="2 3">QXD-8</strain>
    </source>
</reference>
<protein>
    <submittedName>
        <fullName evidence="2">GNAT family N-acetyltransferase</fullName>
    </submittedName>
</protein>
<gene>
    <name evidence="2" type="ORF">Q9R08_09070</name>
</gene>
<dbReference type="RefSeq" id="WP_308867641.1">
    <property type="nucleotide sequence ID" value="NZ_JAVFWO010000002.1"/>
</dbReference>
<dbReference type="CDD" id="cd04301">
    <property type="entry name" value="NAT_SF"/>
    <property type="match status" value="1"/>
</dbReference>
<accession>A0ABU0Z0L8</accession>
<dbReference type="PROSITE" id="PS51186">
    <property type="entry name" value="GNAT"/>
    <property type="match status" value="1"/>
</dbReference>
<evidence type="ECO:0000313" key="3">
    <source>
        <dbReference type="Proteomes" id="UP001235133"/>
    </source>
</evidence>
<keyword evidence="3" id="KW-1185">Reference proteome</keyword>
<dbReference type="SUPFAM" id="SSF55729">
    <property type="entry name" value="Acyl-CoA N-acyltransferases (Nat)"/>
    <property type="match status" value="1"/>
</dbReference>
<dbReference type="InterPro" id="IPR000182">
    <property type="entry name" value="GNAT_dom"/>
</dbReference>